<dbReference type="EMBL" id="CP135076">
    <property type="protein sequence ID" value="WNO52387.1"/>
    <property type="molecule type" value="Genomic_DNA"/>
</dbReference>
<feature type="domain" description="Beta-mannosidase-like galactose-binding" evidence="9">
    <location>
        <begin position="107"/>
        <end position="174"/>
    </location>
</feature>
<dbReference type="Gene3D" id="2.60.40.10">
    <property type="entry name" value="Immunoglobulins"/>
    <property type="match status" value="2"/>
</dbReference>
<evidence type="ECO:0000256" key="4">
    <source>
        <dbReference type="SAM" id="SignalP"/>
    </source>
</evidence>
<dbReference type="SUPFAM" id="SSF51445">
    <property type="entry name" value="(Trans)glycosidases"/>
    <property type="match status" value="1"/>
</dbReference>
<evidence type="ECO:0000259" key="9">
    <source>
        <dbReference type="Pfam" id="PF22666"/>
    </source>
</evidence>
<dbReference type="InterPro" id="IPR006101">
    <property type="entry name" value="Glyco_hydro_2"/>
</dbReference>
<dbReference type="GO" id="GO:0016787">
    <property type="term" value="F:hydrolase activity"/>
    <property type="evidence" value="ECO:0007669"/>
    <property type="project" value="UniProtKB-KW"/>
</dbReference>
<dbReference type="InterPro" id="IPR036156">
    <property type="entry name" value="Beta-gal/glucu_dom_sf"/>
</dbReference>
<dbReference type="PRINTS" id="PR00132">
    <property type="entry name" value="GLHYDRLASE2"/>
</dbReference>
<keyword evidence="2 10" id="KW-0378">Hydrolase</keyword>
<dbReference type="Pfam" id="PF00703">
    <property type="entry name" value="Glyco_hydro_2"/>
    <property type="match status" value="1"/>
</dbReference>
<gene>
    <name evidence="10" type="ORF">RPR59_07810</name>
</gene>
<evidence type="ECO:0000256" key="3">
    <source>
        <dbReference type="ARBA" id="ARBA00023295"/>
    </source>
</evidence>
<dbReference type="PANTHER" id="PTHR42732">
    <property type="entry name" value="BETA-GALACTOSIDASE"/>
    <property type="match status" value="1"/>
</dbReference>
<proteinExistence type="inferred from homology"/>
<dbReference type="Gene3D" id="2.60.120.260">
    <property type="entry name" value="Galactose-binding domain-like"/>
    <property type="match status" value="1"/>
</dbReference>
<evidence type="ECO:0000313" key="10">
    <source>
        <dbReference type="EMBL" id="WNO52387.1"/>
    </source>
</evidence>
<accession>A0ABZ0B4S5</accession>
<keyword evidence="4" id="KW-0732">Signal</keyword>
<dbReference type="SUPFAM" id="SSF49785">
    <property type="entry name" value="Galactose-binding domain-like"/>
    <property type="match status" value="1"/>
</dbReference>
<comment type="similarity">
    <text evidence="1">Belongs to the glycosyl hydrolase 2 family.</text>
</comment>
<dbReference type="SUPFAM" id="SSF49303">
    <property type="entry name" value="beta-Galactosidase/glucuronidase domain"/>
    <property type="match status" value="1"/>
</dbReference>
<keyword evidence="3" id="KW-0326">Glycosidase</keyword>
<dbReference type="Proteomes" id="UP001302249">
    <property type="component" value="Chromosome"/>
</dbReference>
<keyword evidence="11" id="KW-1185">Reference proteome</keyword>
<dbReference type="RefSeq" id="WP_313912780.1">
    <property type="nucleotide sequence ID" value="NZ_CP135076.1"/>
</dbReference>
<evidence type="ECO:0000259" key="7">
    <source>
        <dbReference type="Pfam" id="PF11721"/>
    </source>
</evidence>
<dbReference type="InterPro" id="IPR051913">
    <property type="entry name" value="GH2_Domain-Containing"/>
</dbReference>
<evidence type="ECO:0000259" key="8">
    <source>
        <dbReference type="Pfam" id="PF16355"/>
    </source>
</evidence>
<dbReference type="InterPro" id="IPR054593">
    <property type="entry name" value="Beta-mannosidase-like_N2"/>
</dbReference>
<evidence type="ECO:0000256" key="2">
    <source>
        <dbReference type="ARBA" id="ARBA00022801"/>
    </source>
</evidence>
<evidence type="ECO:0000259" key="6">
    <source>
        <dbReference type="Pfam" id="PF02836"/>
    </source>
</evidence>
<dbReference type="InterPro" id="IPR032311">
    <property type="entry name" value="DUF4982"/>
</dbReference>
<dbReference type="Gene3D" id="3.20.20.80">
    <property type="entry name" value="Glycosidases"/>
    <property type="match status" value="1"/>
</dbReference>
<sequence length="908" mass="100403">MNLRPKSPHRRHFPRFFCWLLVLTALGAVARPASAEASHTHTAPGRVAQNLSDGWRFHLGQPEADPRAAGFDDRRWQRVSVPHNWNRIGNYDETRRSDADTTRGIGWYRLRFTAPPADGRRAYLQFDAASIIADVWLNGEKLGRHEGAFSRFRLDATDALREGDNVLAVRVDNSAPDPGSATANIVPISGDFFMYGGLYRPVSLIRVGQAHVELQDYGSAGVYERVLALDDRSARVAVRTELRNDAKRDGVFRLVTTIRDASGRAVASDRQDVSLAAGAARSVSAELSIADPRRWDGRRDPYLYRTTVELRDPSGALLDRVEQPLGLRTIRVDADKGFFLNDRHVELHGVTRHQDRLDKGWALSRNDHAEDMRLIEELGANTIRLSHYNQAQPFYDLADRHGMILWAELGLVNLTAPKGEKDMPPAMMASARRQLKELIRQNYNHPSVGFWSIGNEVTNWSSKGLTPKGGARAAMEALDRVAKAEDATRPTTLAVCCEPLPGEIDKGQERTSGSADTVGYNLYLGWYSTGHVEDAARLGDVMGGLHAEHPGLPIGVGEYGGGGAVTQHTDNVRGGKLESISRPQPEEAEAAIHELSWKALEPLDFLWGSYVWQMFDSTSDLRQEGDSSDINTKGLVTFDRKTKKDAYYFYQAAWRTDAPILHLAERHYVDRAYRTVDVRAYSNAARAELTLNDRAIGSARCADHVCVWPKVRLAMGVNRLRASAERDGRIATDAIAWTYDGPERALHVRAGTLTGVRLANGTRYGSDNYFDGGTGHTLNPFKRELYAGDGSNTNPPKKVVGTETPELYASWRAAQRFGYDLPVPDGEYRVVIHLFEPEGLKPGERVFSVTASGGETRRGIDPARLAGGTLRAATIRMTGAARNGVLRLDFAADRGEALVSAIDVLPRD</sequence>
<evidence type="ECO:0000256" key="1">
    <source>
        <dbReference type="ARBA" id="ARBA00007401"/>
    </source>
</evidence>
<feature type="domain" description="Glycoside hydrolase family 2 immunoglobulin-like beta-sandwich" evidence="5">
    <location>
        <begin position="229"/>
        <end position="328"/>
    </location>
</feature>
<feature type="chain" id="PRO_5046723620" evidence="4">
    <location>
        <begin position="36"/>
        <end position="908"/>
    </location>
</feature>
<dbReference type="InterPro" id="IPR013783">
    <property type="entry name" value="Ig-like_fold"/>
</dbReference>
<dbReference type="InterPro" id="IPR006102">
    <property type="entry name" value="Ig-like_GH2"/>
</dbReference>
<dbReference type="Pfam" id="PF22666">
    <property type="entry name" value="Glyco_hydro_2_N2"/>
    <property type="match status" value="1"/>
</dbReference>
<dbReference type="PANTHER" id="PTHR42732:SF1">
    <property type="entry name" value="BETA-MANNOSIDASE"/>
    <property type="match status" value="1"/>
</dbReference>
<feature type="signal peptide" evidence="4">
    <location>
        <begin position="1"/>
        <end position="35"/>
    </location>
</feature>
<evidence type="ECO:0000313" key="11">
    <source>
        <dbReference type="Proteomes" id="UP001302249"/>
    </source>
</evidence>
<feature type="domain" description="DUF4982" evidence="8">
    <location>
        <begin position="675"/>
        <end position="729"/>
    </location>
</feature>
<dbReference type="InterPro" id="IPR006311">
    <property type="entry name" value="TAT_signal"/>
</dbReference>
<feature type="domain" description="Malectin" evidence="7">
    <location>
        <begin position="757"/>
        <end position="877"/>
    </location>
</feature>
<protein>
    <submittedName>
        <fullName evidence="10">Glycoside hydrolase family 2 TIM barrel-domain containing protein</fullName>
    </submittedName>
</protein>
<evidence type="ECO:0000259" key="5">
    <source>
        <dbReference type="Pfam" id="PF00703"/>
    </source>
</evidence>
<dbReference type="PROSITE" id="PS51318">
    <property type="entry name" value="TAT"/>
    <property type="match status" value="1"/>
</dbReference>
<dbReference type="Pfam" id="PF16355">
    <property type="entry name" value="DUF4982"/>
    <property type="match status" value="1"/>
</dbReference>
<dbReference type="InterPro" id="IPR008979">
    <property type="entry name" value="Galactose-bd-like_sf"/>
</dbReference>
<dbReference type="InterPro" id="IPR021720">
    <property type="entry name" value="Malectin_dom"/>
</dbReference>
<dbReference type="Pfam" id="PF02836">
    <property type="entry name" value="Glyco_hydro_2_C"/>
    <property type="match status" value="1"/>
</dbReference>
<name>A0ABZ0B4S5_9SPHN</name>
<dbReference type="InterPro" id="IPR017853">
    <property type="entry name" value="GH"/>
</dbReference>
<reference evidence="10 11" key="1">
    <citation type="submission" date="2023-09" db="EMBL/GenBank/DDBJ databases">
        <authorList>
            <person name="Rey-Velasco X."/>
        </authorList>
    </citation>
    <scope>NUCLEOTIDE SEQUENCE [LARGE SCALE GENOMIC DNA]</scope>
    <source>
        <strain evidence="10 11">W311</strain>
    </source>
</reference>
<dbReference type="Gene3D" id="2.60.120.430">
    <property type="entry name" value="Galactose-binding lectin"/>
    <property type="match status" value="1"/>
</dbReference>
<organism evidence="10 11">
    <name type="scientific">Stakelama saccharophila</name>
    <dbReference type="NCBI Taxonomy" id="3075605"/>
    <lineage>
        <taxon>Bacteria</taxon>
        <taxon>Pseudomonadati</taxon>
        <taxon>Pseudomonadota</taxon>
        <taxon>Alphaproteobacteria</taxon>
        <taxon>Sphingomonadales</taxon>
        <taxon>Sphingomonadaceae</taxon>
        <taxon>Stakelama</taxon>
    </lineage>
</organism>
<dbReference type="Pfam" id="PF11721">
    <property type="entry name" value="Malectin"/>
    <property type="match status" value="1"/>
</dbReference>
<dbReference type="InterPro" id="IPR006103">
    <property type="entry name" value="Glyco_hydro_2_cat"/>
</dbReference>
<feature type="domain" description="Glycoside hydrolase family 2 catalytic" evidence="6">
    <location>
        <begin position="335"/>
        <end position="534"/>
    </location>
</feature>